<feature type="region of interest" description="Disordered" evidence="3">
    <location>
        <begin position="473"/>
        <end position="592"/>
    </location>
</feature>
<feature type="region of interest" description="Disordered" evidence="3">
    <location>
        <begin position="1633"/>
        <end position="1675"/>
    </location>
</feature>
<feature type="compositionally biased region" description="Basic and acidic residues" evidence="3">
    <location>
        <begin position="1202"/>
        <end position="1213"/>
    </location>
</feature>
<protein>
    <recommendedName>
        <fullName evidence="4">USP domain-containing protein</fullName>
    </recommendedName>
</protein>
<feature type="region of interest" description="Disordered" evidence="3">
    <location>
        <begin position="752"/>
        <end position="843"/>
    </location>
</feature>
<dbReference type="Proteomes" id="UP001372834">
    <property type="component" value="Unassembled WGS sequence"/>
</dbReference>
<dbReference type="Gene3D" id="3.90.70.10">
    <property type="entry name" value="Cysteine proteinases"/>
    <property type="match status" value="1"/>
</dbReference>
<feature type="region of interest" description="Disordered" evidence="3">
    <location>
        <begin position="331"/>
        <end position="381"/>
    </location>
</feature>
<feature type="compositionally biased region" description="Basic and acidic residues" evidence="3">
    <location>
        <begin position="922"/>
        <end position="935"/>
    </location>
</feature>
<evidence type="ECO:0000313" key="5">
    <source>
        <dbReference type="EMBL" id="KAK6644757.1"/>
    </source>
</evidence>
<comment type="caution">
    <text evidence="5">The sequence shown here is derived from an EMBL/GenBank/DDBJ whole genome shotgun (WGS) entry which is preliminary data.</text>
</comment>
<feature type="compositionally biased region" description="Polar residues" evidence="3">
    <location>
        <begin position="361"/>
        <end position="379"/>
    </location>
</feature>
<gene>
    <name evidence="5" type="ORF">RUM43_001030</name>
</gene>
<feature type="region of interest" description="Disordered" evidence="3">
    <location>
        <begin position="878"/>
        <end position="987"/>
    </location>
</feature>
<feature type="compositionally biased region" description="Polar residues" evidence="3">
    <location>
        <begin position="1753"/>
        <end position="1763"/>
    </location>
</feature>
<sequence>MLVVPQKMMGINELFSQLQFSQESALPPDALRRALAKTFFDQQRFQLGFMDDASECFENILLRIHYHIANDEAEDMCSAKHCIPHQKFAMTLVEQSVCDACGATSEPLPFTQMVHYVSASALTDQARQLSATSPAHSDLFGQLLRRAGGMGDIRDCPSNCGAKIQICRSLMNRPEIVSVGIVWDSERPTLEQIMAVFAAVGTTLRPGDVFHSVVDQRWALNSQHALVGIVTYYGKHYSTFFFHTKLRLWIYFDDANVREVGPRWEQVVEKCRRGRYQPLLLLYAALGGTPVNTQDAPKFITPVANLQTSPPGKSHKGSLSYNKLLLNGTNKSGARSPVGHIPPSMSPIRRSVTPNPEKPMNSMTCSSPTRRSKTPNPENNKPLINDYQNLSDMQAVIHSRSFDGKNGLQKDVEPNYISRRTVENVMSYQQQLHRTNSGNLETQMRLPNGSFPQGEIKSRMNGLELYRSNSMSNRTLPSNLELNRSNSLTKNSLERGKPVQRSDSTESERSSVFNRTGSETDSVTGFRGFARMNFENGGRYGRTCSESDSGNYSGLQRNNSSGAESVNTSRRRDSGNWSGDRNSASSSSSTSMENPYLYIVGKMQQRNGVVQRGQPGKKETGGQFDQGYDSYSLSSTDSLPLQLGLKHSLQLAQIPEARISGAYNCLDSKETKGTLGQDCEQLCQEADDLMDKSKILEDQHDFEGALILIQAACAKSRAAMDAPYSNPANITLARMKHNSCVVGLRSLQRKMNGEKDGILEGRHSRENSTSSIKSKGNHSRQNSRDSNKGQHSRQNSRELLNIQSGTKPASQTKSKDKLQPPNVSSHSVTEKPPHTKNIEIYATLPKKKSGVMTRVKGKTNDSPTKNIIEDAEYLIYDRPGRDKNRGRDKSDKALSPVKEKRARSEERNKKSDFNLTQTGGKESPKKQLKEAEAKGANKKQHKIRRKLLMGGLIKRKNRSMPDLREDDDLKGAGADLKTQDDSSLKSSTMMDKQLSGYLSEGHLEFAGSATNPNLERSRLMRKSFHGSAGKVLHAAKVPPPPPLRTTSQLSKTCERPKYPLPDDMNHYNNISIDTVDSCGFYSYDAEPRSLTFIPTYTADTYTVYKDDAVQYANSSVCMQNEPTQVITRAQIHQEPYTGQNKEDIENNATNLPLPPYPSPLNSVAHSRQPSEEFPPPPEEVLKNEETSLLTQLQMKRQQILTDKNKTNRPKEAGDGSSVPPGNSLLKELQAKLQQKLHKTDASEDVVDYVGGMKPVEERDKVNTVKGLTSKFEQISVAHEESEKTHEEETERTQTASFRLEKSKLDEIQVEPAIPLDVTSASKPRNDNSMGTNFTTSVLKLTGGDEDASKNGESDLGRRKSIGKKKNVTFCDQVVLVATADDDEEENFIPNPILERVLRSALNKDPNDRTVRFAKGHPVYKTEFSDQEKNQLQTKMTPGDRSKTTLPYHGPIHPSIPGGNHETENMYNTRVGSQLFVQPVESRQNPSSSDNVRMNPPPVALPPDSGKIYQQEADHGKVSCPQYPIKNDGYRLISTQAQQPDVAKCSPHYSHMPESNPGYYPQYAHPPDATRLTSQIPPNGVQPQEYSQHLNSDGGRMIPPQYQPEQNRLNGIPSARLVQQPHPFMNVPQLRNQAQSYGSSPDLQASPNRYVDGRKQTPNEPNLDPGRGGLGQTDKNAPVRFSMQKTPQMARANMSLSPPYSSPPASVPSNLQQQNLRQNPNYQMVPKNSPARIASQGEVKPVYPPYYHILPNKLPSNQGGNQARTDPKGRLQSQPQFPPYQQPPPPKQISAKFAIGKQPTGNGVESNGKMVETRQSQENLLQGNVKTNPCHLCRKKQVPVPGLYCPGCDFYMSRFRPKS</sequence>
<feature type="compositionally biased region" description="Polar residues" evidence="3">
    <location>
        <begin position="510"/>
        <end position="523"/>
    </location>
</feature>
<dbReference type="PROSITE" id="PS50235">
    <property type="entry name" value="USP_3"/>
    <property type="match status" value="1"/>
</dbReference>
<feature type="domain" description="USP" evidence="4">
    <location>
        <begin position="1"/>
        <end position="286"/>
    </location>
</feature>
<feature type="region of interest" description="Disordered" evidence="3">
    <location>
        <begin position="1749"/>
        <end position="1785"/>
    </location>
</feature>
<feature type="compositionally biased region" description="Basic and acidic residues" evidence="3">
    <location>
        <begin position="878"/>
        <end position="912"/>
    </location>
</feature>
<keyword evidence="2" id="KW-0378">Hydrolase</keyword>
<accession>A0AAN8XT70</accession>
<feature type="compositionally biased region" description="Basic and acidic residues" evidence="3">
    <location>
        <begin position="1277"/>
        <end position="1291"/>
    </location>
</feature>
<feature type="region of interest" description="Disordered" evidence="3">
    <location>
        <begin position="1314"/>
        <end position="1333"/>
    </location>
</feature>
<evidence type="ECO:0000256" key="1">
    <source>
        <dbReference type="ARBA" id="ARBA00022786"/>
    </source>
</evidence>
<dbReference type="InterPro" id="IPR052398">
    <property type="entry name" value="Ubiquitin_hydrolase_53/54"/>
</dbReference>
<feature type="compositionally biased region" description="Basic and acidic residues" evidence="3">
    <location>
        <begin position="752"/>
        <end position="766"/>
    </location>
</feature>
<feature type="region of interest" description="Disordered" evidence="3">
    <location>
        <begin position="1141"/>
        <end position="1180"/>
    </location>
</feature>
<evidence type="ECO:0000256" key="3">
    <source>
        <dbReference type="SAM" id="MobiDB-lite"/>
    </source>
</evidence>
<feature type="compositionally biased region" description="Basic and acidic residues" evidence="3">
    <location>
        <begin position="828"/>
        <end position="837"/>
    </location>
</feature>
<dbReference type="EMBL" id="JAWJWE010000001">
    <property type="protein sequence ID" value="KAK6644757.1"/>
    <property type="molecule type" value="Genomic_DNA"/>
</dbReference>
<evidence type="ECO:0000259" key="4">
    <source>
        <dbReference type="PROSITE" id="PS50235"/>
    </source>
</evidence>
<evidence type="ECO:0000313" key="6">
    <source>
        <dbReference type="Proteomes" id="UP001372834"/>
    </source>
</evidence>
<dbReference type="PANTHER" id="PTHR22975">
    <property type="entry name" value="UBIQUITIN SPECIFIC PROTEINASE"/>
    <property type="match status" value="1"/>
</dbReference>
<feature type="region of interest" description="Disordered" evidence="3">
    <location>
        <begin position="1198"/>
        <end position="1223"/>
    </location>
</feature>
<proteinExistence type="predicted"/>
<feature type="compositionally biased region" description="Pro residues" evidence="3">
    <location>
        <begin position="1775"/>
        <end position="1785"/>
    </location>
</feature>
<feature type="compositionally biased region" description="Polar residues" evidence="3">
    <location>
        <begin position="1318"/>
        <end position="1333"/>
    </location>
</feature>
<name>A0AAN8XT70_POLSC</name>
<feature type="compositionally biased region" description="Polar residues" evidence="3">
    <location>
        <begin position="544"/>
        <end position="568"/>
    </location>
</feature>
<reference evidence="5 6" key="1">
    <citation type="submission" date="2023-10" db="EMBL/GenBank/DDBJ databases">
        <title>Genomes of two closely related lineages of the louse Polyplax serrata with different host specificities.</title>
        <authorList>
            <person name="Martinu J."/>
            <person name="Tarabai H."/>
            <person name="Stefka J."/>
            <person name="Hypsa V."/>
        </authorList>
    </citation>
    <scope>NUCLEOTIDE SEQUENCE [LARGE SCALE GENOMIC DNA]</scope>
    <source>
        <strain evidence="5">HR10_N</strain>
    </source>
</reference>
<dbReference type="InterPro" id="IPR038765">
    <property type="entry name" value="Papain-like_cys_pep_sf"/>
</dbReference>
<feature type="compositionally biased region" description="Polar residues" evidence="3">
    <location>
        <begin position="1633"/>
        <end position="1646"/>
    </location>
</feature>
<feature type="compositionally biased region" description="Basic residues" evidence="3">
    <location>
        <begin position="936"/>
        <end position="958"/>
    </location>
</feature>
<feature type="compositionally biased region" description="Polar residues" evidence="3">
    <location>
        <begin position="797"/>
        <end position="812"/>
    </location>
</feature>
<dbReference type="CDD" id="cd02257">
    <property type="entry name" value="Peptidase_C19"/>
    <property type="match status" value="1"/>
</dbReference>
<feature type="compositionally biased region" description="Polar residues" evidence="3">
    <location>
        <begin position="473"/>
        <end position="491"/>
    </location>
</feature>
<organism evidence="5 6">
    <name type="scientific">Polyplax serrata</name>
    <name type="common">Common mouse louse</name>
    <dbReference type="NCBI Taxonomy" id="468196"/>
    <lineage>
        <taxon>Eukaryota</taxon>
        <taxon>Metazoa</taxon>
        <taxon>Ecdysozoa</taxon>
        <taxon>Arthropoda</taxon>
        <taxon>Hexapoda</taxon>
        <taxon>Insecta</taxon>
        <taxon>Pterygota</taxon>
        <taxon>Neoptera</taxon>
        <taxon>Paraneoptera</taxon>
        <taxon>Psocodea</taxon>
        <taxon>Troctomorpha</taxon>
        <taxon>Phthiraptera</taxon>
        <taxon>Anoplura</taxon>
        <taxon>Polyplacidae</taxon>
        <taxon>Polyplax</taxon>
    </lineage>
</organism>
<dbReference type="SUPFAM" id="SSF54001">
    <property type="entry name" value="Cysteine proteinases"/>
    <property type="match status" value="1"/>
</dbReference>
<keyword evidence="1" id="KW-0833">Ubl conjugation pathway</keyword>
<dbReference type="PANTHER" id="PTHR22975:SF9">
    <property type="entry name" value="ECHINUS SPLICE FORM 3"/>
    <property type="match status" value="1"/>
</dbReference>
<feature type="region of interest" description="Disordered" evidence="3">
    <location>
        <begin position="1422"/>
        <end position="1441"/>
    </location>
</feature>
<feature type="region of interest" description="Disordered" evidence="3">
    <location>
        <begin position="1254"/>
        <end position="1303"/>
    </location>
</feature>
<dbReference type="GO" id="GO:0016787">
    <property type="term" value="F:hydrolase activity"/>
    <property type="evidence" value="ECO:0007669"/>
    <property type="project" value="UniProtKB-KW"/>
</dbReference>
<evidence type="ECO:0000256" key="2">
    <source>
        <dbReference type="ARBA" id="ARBA00022801"/>
    </source>
</evidence>
<dbReference type="InterPro" id="IPR028889">
    <property type="entry name" value="USP"/>
</dbReference>
<feature type="compositionally biased region" description="Basic and acidic residues" evidence="3">
    <location>
        <begin position="959"/>
        <end position="970"/>
    </location>
</feature>